<dbReference type="GO" id="GO:0000977">
    <property type="term" value="F:RNA polymerase II transcription regulatory region sequence-specific DNA binding"/>
    <property type="evidence" value="ECO:0007669"/>
    <property type="project" value="TreeGrafter"/>
</dbReference>
<dbReference type="PANTHER" id="PTHR23349:SF112">
    <property type="entry name" value="48 RELATED 1, ISOFORM B"/>
    <property type="match status" value="1"/>
</dbReference>
<dbReference type="InterPro" id="IPR050283">
    <property type="entry name" value="E-box_TF_Regulators"/>
</dbReference>
<dbReference type="EMBL" id="KV893886">
    <property type="protein sequence ID" value="OON18750.1"/>
    <property type="molecule type" value="Genomic_DNA"/>
</dbReference>
<dbReference type="SUPFAM" id="SSF47459">
    <property type="entry name" value="HLH, helix-loop-helix DNA-binding domain"/>
    <property type="match status" value="1"/>
</dbReference>
<dbReference type="Gene3D" id="4.10.280.10">
    <property type="entry name" value="Helix-loop-helix DNA-binding domain"/>
    <property type="match status" value="1"/>
</dbReference>
<keyword evidence="2" id="KW-0238">DNA-binding</keyword>
<reference evidence="2 3" key="1">
    <citation type="submission" date="2015-03" db="EMBL/GenBank/DDBJ databases">
        <title>Draft genome of the nematode, Opisthorchis viverrini.</title>
        <authorList>
            <person name="Mitreva M."/>
        </authorList>
    </citation>
    <scope>NUCLEOTIDE SEQUENCE [LARGE SCALE GENOMIC DNA]</scope>
    <source>
        <strain evidence="2">Khon Kaen</strain>
    </source>
</reference>
<proteinExistence type="predicted"/>
<dbReference type="Proteomes" id="UP000243686">
    <property type="component" value="Unassembled WGS sequence"/>
</dbReference>
<organism evidence="2 3">
    <name type="scientific">Opisthorchis viverrini</name>
    <name type="common">Southeast Asian liver fluke</name>
    <dbReference type="NCBI Taxonomy" id="6198"/>
    <lineage>
        <taxon>Eukaryota</taxon>
        <taxon>Metazoa</taxon>
        <taxon>Spiralia</taxon>
        <taxon>Lophotrochozoa</taxon>
        <taxon>Platyhelminthes</taxon>
        <taxon>Trematoda</taxon>
        <taxon>Digenea</taxon>
        <taxon>Opisthorchiida</taxon>
        <taxon>Opisthorchiata</taxon>
        <taxon>Opisthorchiidae</taxon>
        <taxon>Opisthorchis</taxon>
    </lineage>
</organism>
<dbReference type="GO" id="GO:0000981">
    <property type="term" value="F:DNA-binding transcription factor activity, RNA polymerase II-specific"/>
    <property type="evidence" value="ECO:0007669"/>
    <property type="project" value="TreeGrafter"/>
</dbReference>
<keyword evidence="3" id="KW-1185">Reference proteome</keyword>
<gene>
    <name evidence="2" type="ORF">X801_05393</name>
</gene>
<dbReference type="InterPro" id="IPR011598">
    <property type="entry name" value="bHLH_dom"/>
</dbReference>
<dbReference type="SMART" id="SM00353">
    <property type="entry name" value="HLH"/>
    <property type="match status" value="1"/>
</dbReference>
<dbReference type="GO" id="GO:0032502">
    <property type="term" value="P:developmental process"/>
    <property type="evidence" value="ECO:0007669"/>
    <property type="project" value="TreeGrafter"/>
</dbReference>
<dbReference type="AlphaFoldDB" id="A0A1S8WWE5"/>
<dbReference type="PROSITE" id="PS50888">
    <property type="entry name" value="BHLH"/>
    <property type="match status" value="1"/>
</dbReference>
<evidence type="ECO:0000259" key="1">
    <source>
        <dbReference type="PROSITE" id="PS50888"/>
    </source>
</evidence>
<protein>
    <submittedName>
        <fullName evidence="2">Helix-loop-helix DNA-binding domain protein</fullName>
    </submittedName>
</protein>
<evidence type="ECO:0000313" key="2">
    <source>
        <dbReference type="EMBL" id="OON18750.1"/>
    </source>
</evidence>
<name>A0A1S8WWE5_OPIVI</name>
<dbReference type="PANTHER" id="PTHR23349">
    <property type="entry name" value="BASIC HELIX-LOOP-HELIX TRANSCRIPTION FACTOR, TWIST"/>
    <property type="match status" value="1"/>
</dbReference>
<dbReference type="InterPro" id="IPR036638">
    <property type="entry name" value="HLH_DNA-bd_sf"/>
</dbReference>
<feature type="domain" description="BHLH" evidence="1">
    <location>
        <begin position="59"/>
        <end position="148"/>
    </location>
</feature>
<sequence length="276" mass="30708">MPFCLSTDISAPLEFLDFSAGRASPFACFIQDQRTTSFIKQHSTEFAGGNKQRLTTRSHRRYVANIRERRRMKMINTAFDGLRARLPPGWLSEISSRPNSIQQALSPDSIYEDDLALSDWSDRKSKSPNTGSAKVDILRGAIAYINALHRLLAGVNQHLNLSSRYLPSEESQGRIMGIEEPILRRHTCELHPACEVLNEDGRKCAGISGSAKACAPCRLGIRLIADDYPSVNCQLISSASFSLRTSVRSWCDGLLTCTINNCYMNITSLIYKALDS</sequence>
<accession>A0A1S8WWE5</accession>
<evidence type="ECO:0000313" key="3">
    <source>
        <dbReference type="Proteomes" id="UP000243686"/>
    </source>
</evidence>
<dbReference type="Pfam" id="PF00010">
    <property type="entry name" value="HLH"/>
    <property type="match status" value="1"/>
</dbReference>
<dbReference type="GO" id="GO:0046983">
    <property type="term" value="F:protein dimerization activity"/>
    <property type="evidence" value="ECO:0007669"/>
    <property type="project" value="InterPro"/>
</dbReference>